<dbReference type="PANTHER" id="PTHR30160:SF1">
    <property type="entry name" value="LIPOPOLYSACCHARIDE 1,2-N-ACETYLGLUCOSAMINETRANSFERASE-RELATED"/>
    <property type="match status" value="1"/>
</dbReference>
<dbReference type="Pfam" id="PF01075">
    <property type="entry name" value="Glyco_transf_9"/>
    <property type="match status" value="1"/>
</dbReference>
<evidence type="ECO:0000313" key="4">
    <source>
        <dbReference type="Proteomes" id="UP000282483"/>
    </source>
</evidence>
<accession>A0A2Z5UU74</accession>
<keyword evidence="2 3" id="KW-0808">Transferase</keyword>
<dbReference type="CDD" id="cd03789">
    <property type="entry name" value="GT9_LPS_heptosyltransferase"/>
    <property type="match status" value="1"/>
</dbReference>
<reference evidence="3 4" key="1">
    <citation type="submission" date="2017-03" db="EMBL/GenBank/DDBJ databases">
        <title>The genome sequence of Candidatus Rickettsiella viridis.</title>
        <authorList>
            <person name="Nikoh N."/>
            <person name="Tsuchida T."/>
            <person name="Yamaguchi K."/>
            <person name="Maeda T."/>
            <person name="Shigenobu S."/>
            <person name="Fukatsu T."/>
        </authorList>
    </citation>
    <scope>NUCLEOTIDE SEQUENCE [LARGE SCALE GENOMIC DNA]</scope>
    <source>
        <strain evidence="3 4">Ap-RA04</strain>
    </source>
</reference>
<dbReference type="Proteomes" id="UP000282483">
    <property type="component" value="Chromosome"/>
</dbReference>
<dbReference type="PANTHER" id="PTHR30160">
    <property type="entry name" value="TETRAACYLDISACCHARIDE 4'-KINASE-RELATED"/>
    <property type="match status" value="1"/>
</dbReference>
<dbReference type="InterPro" id="IPR051199">
    <property type="entry name" value="LPS_LOS_Heptosyltrfase"/>
</dbReference>
<dbReference type="EMBL" id="AP018005">
    <property type="protein sequence ID" value="BBB15028.1"/>
    <property type="molecule type" value="Genomic_DNA"/>
</dbReference>
<evidence type="ECO:0000256" key="1">
    <source>
        <dbReference type="ARBA" id="ARBA00022676"/>
    </source>
</evidence>
<dbReference type="SUPFAM" id="SSF53756">
    <property type="entry name" value="UDP-Glycosyltransferase/glycogen phosphorylase"/>
    <property type="match status" value="1"/>
</dbReference>
<sequence length="370" mass="41856">MNKILSGRLLIICTRRIGDVLLVTPLIRTFKRHWPDAQIDVLVFQGTESILANNKDIHTIISIEERPCFSSYCRLIKKIFRAYDLSISTLPNDKSTLYAFFAARYRVGMLSDDKSRWWKSRLLSKAVKFDNLSTHTVVMNLRLAEVLQLTPFPEIVLAWNAKDVAQVANYVDIADKKMAVLHVMPKFSYKEWVQQGWLQLANCLQMHGYTVIFSGDNSQQEKKIVSEILAHLKANAINLVGCLSLSQLAFLLQHSQLYIGPDTVVTHMAAALGIPTIALFGPTNPVKWGPWPKAWNSLSNPFVYKGSQQKNNVYLIQGEGGSCVPCFQEGCERHIKSRSRCLENLTAHQVIAVIQQLTDTVREPVEVYLP</sequence>
<protein>
    <submittedName>
        <fullName evidence="3">Heptosyltransferase III</fullName>
    </submittedName>
</protein>
<keyword evidence="1" id="KW-0328">Glycosyltransferase</keyword>
<dbReference type="Gene3D" id="3.40.50.2000">
    <property type="entry name" value="Glycogen Phosphorylase B"/>
    <property type="match status" value="2"/>
</dbReference>
<gene>
    <name evidence="3" type="ORF">RVIR1_05230</name>
</gene>
<evidence type="ECO:0000256" key="2">
    <source>
        <dbReference type="ARBA" id="ARBA00022679"/>
    </source>
</evidence>
<dbReference type="InterPro" id="IPR002201">
    <property type="entry name" value="Glyco_trans_9"/>
</dbReference>
<dbReference type="AlphaFoldDB" id="A0A2Z5UU74"/>
<proteinExistence type="predicted"/>
<dbReference type="GO" id="GO:0009244">
    <property type="term" value="P:lipopolysaccharide core region biosynthetic process"/>
    <property type="evidence" value="ECO:0007669"/>
    <property type="project" value="TreeGrafter"/>
</dbReference>
<evidence type="ECO:0000313" key="3">
    <source>
        <dbReference type="EMBL" id="BBB15028.1"/>
    </source>
</evidence>
<dbReference type="RefSeq" id="WP_126322522.1">
    <property type="nucleotide sequence ID" value="NZ_AP018005.1"/>
</dbReference>
<dbReference type="OrthoDB" id="9781892at2"/>
<organism evidence="3 4">
    <name type="scientific">Candidatus Rickettsiella viridis</name>
    <dbReference type="NCBI Taxonomy" id="676208"/>
    <lineage>
        <taxon>Bacteria</taxon>
        <taxon>Pseudomonadati</taxon>
        <taxon>Pseudomonadota</taxon>
        <taxon>Gammaproteobacteria</taxon>
        <taxon>Legionellales</taxon>
        <taxon>Coxiellaceae</taxon>
        <taxon>Rickettsiella</taxon>
    </lineage>
</organism>
<dbReference type="KEGG" id="rvi:RVIR1_05230"/>
<name>A0A2Z5UU74_9COXI</name>
<dbReference type="GO" id="GO:0005829">
    <property type="term" value="C:cytosol"/>
    <property type="evidence" value="ECO:0007669"/>
    <property type="project" value="TreeGrafter"/>
</dbReference>
<dbReference type="GO" id="GO:0008713">
    <property type="term" value="F:ADP-heptose-lipopolysaccharide heptosyltransferase activity"/>
    <property type="evidence" value="ECO:0007669"/>
    <property type="project" value="TreeGrafter"/>
</dbReference>
<keyword evidence="4" id="KW-1185">Reference proteome</keyword>